<organism evidence="6 7">
    <name type="scientific">Photobacterium damselae</name>
    <dbReference type="NCBI Taxonomy" id="38293"/>
    <lineage>
        <taxon>Bacteria</taxon>
        <taxon>Pseudomonadati</taxon>
        <taxon>Pseudomonadota</taxon>
        <taxon>Gammaproteobacteria</taxon>
        <taxon>Vibrionales</taxon>
        <taxon>Vibrionaceae</taxon>
        <taxon>Photobacterium</taxon>
    </lineage>
</organism>
<feature type="domain" description="Acyl-CoA dehydrogenase/oxidase C-terminal" evidence="5">
    <location>
        <begin position="236"/>
        <end position="384"/>
    </location>
</feature>
<dbReference type="Gene3D" id="2.40.110.10">
    <property type="entry name" value="Butyryl-CoA Dehydrogenase, subunit A, domain 2"/>
    <property type="match status" value="1"/>
</dbReference>
<protein>
    <submittedName>
        <fullName evidence="6">Acyl-CoA dehydrogenase, short-chain specific</fullName>
        <ecNumber evidence="6">1.3.8.1</ecNumber>
    </submittedName>
</protein>
<name>A0A2X1W8H1_PHODM</name>
<dbReference type="SUPFAM" id="SSF56645">
    <property type="entry name" value="Acyl-CoA dehydrogenase NM domain-like"/>
    <property type="match status" value="1"/>
</dbReference>
<sequence length="563" mass="65005">MLFNPQKHNFHYKDQETQQLMQKVIDFFEAKGLKSIKKDWHDKVWNYEFVDFMKDNQVLATLMTPEGYGDPSARWDTYRNTKFAEIIGFYGITYWYTFQVSMLGVAPVWLGSNEELKHKAAQLLQEGHVCAFGLSEKEHGADIYSSEMKLVDKGNGYFEGSGSKYYIGNGNEAGLVSTFGKVENSDDYVFFVVDSKHPQYTCVKNTVNEQIHVSEYTINHYPITAEDISERGQKAWDDMLNTINICKFNLGFASIGLCEHAFYEAINHAAHRNIYGKYVTDFPHIQRLFADAYARLCAMKLFSERACDYMRSASQDDRRYLLFNPMVKMKVTSQGEEVINHLWDVIAAKGFEQEPFFETAAHEIRMLPKLEGTVHVNMALVVKFMQNYLFNPKDYPVIPHRDDVANDDFLFNQGPTRGLGKIQFHDYQQTYDAVKLENVEIFKQQIAAFKDYLLHHSPSQDQARDVDYILAMGECFTLIVYGHLILERAQHLATEDILINEIFDVLVRDMSHYALTLANKPSSTSGQYSALRLIQHKPHHDQERFKALWQSIYSLSGTYTALD</sequence>
<evidence type="ECO:0000259" key="5">
    <source>
        <dbReference type="Pfam" id="PF00441"/>
    </source>
</evidence>
<dbReference type="AlphaFoldDB" id="A0A2X1W8H1"/>
<dbReference type="PANTHER" id="PTHR43884:SF19">
    <property type="entry name" value="ACYL-COA DEHYDROGENASE FADE4-RELATED"/>
    <property type="match status" value="1"/>
</dbReference>
<evidence type="ECO:0000256" key="3">
    <source>
        <dbReference type="ARBA" id="ARBA00022630"/>
    </source>
</evidence>
<dbReference type="InterPro" id="IPR009075">
    <property type="entry name" value="AcylCo_DH/oxidase_C"/>
</dbReference>
<dbReference type="GO" id="GO:0050660">
    <property type="term" value="F:flavin adenine dinucleotide binding"/>
    <property type="evidence" value="ECO:0007669"/>
    <property type="project" value="InterPro"/>
</dbReference>
<evidence type="ECO:0000256" key="4">
    <source>
        <dbReference type="ARBA" id="ARBA00022827"/>
    </source>
</evidence>
<dbReference type="InterPro" id="IPR036250">
    <property type="entry name" value="AcylCo_DH-like_C"/>
</dbReference>
<evidence type="ECO:0000256" key="2">
    <source>
        <dbReference type="ARBA" id="ARBA00009347"/>
    </source>
</evidence>
<gene>
    <name evidence="6" type="ORF">NCTC11647_00470</name>
</gene>
<dbReference type="InterPro" id="IPR037069">
    <property type="entry name" value="AcylCoA_DH/ox_N_sf"/>
</dbReference>
<accession>A0A2X1W8H1</accession>
<dbReference type="SUPFAM" id="SSF47203">
    <property type="entry name" value="Acyl-CoA dehydrogenase C-terminal domain-like"/>
    <property type="match status" value="1"/>
</dbReference>
<dbReference type="Gene3D" id="1.20.140.10">
    <property type="entry name" value="Butyryl-CoA Dehydrogenase, subunit A, domain 3"/>
    <property type="match status" value="1"/>
</dbReference>
<comment type="cofactor">
    <cofactor evidence="1">
        <name>FAD</name>
        <dbReference type="ChEBI" id="CHEBI:57692"/>
    </cofactor>
</comment>
<evidence type="ECO:0000313" key="6">
    <source>
        <dbReference type="EMBL" id="SPY27417.1"/>
    </source>
</evidence>
<dbReference type="EC" id="1.3.8.1" evidence="6"/>
<dbReference type="RefSeq" id="WP_005300917.1">
    <property type="nucleotide sequence ID" value="NZ_PYOG01000001.1"/>
</dbReference>
<comment type="similarity">
    <text evidence="2">Belongs to the acyl-CoA dehydrogenase family.</text>
</comment>
<dbReference type="GO" id="GO:0005886">
    <property type="term" value="C:plasma membrane"/>
    <property type="evidence" value="ECO:0007669"/>
    <property type="project" value="TreeGrafter"/>
</dbReference>
<evidence type="ECO:0000256" key="1">
    <source>
        <dbReference type="ARBA" id="ARBA00001974"/>
    </source>
</evidence>
<dbReference type="Gene3D" id="1.10.540.10">
    <property type="entry name" value="Acyl-CoA dehydrogenase/oxidase, N-terminal domain"/>
    <property type="match status" value="1"/>
</dbReference>
<dbReference type="GO" id="GO:0016937">
    <property type="term" value="F:short-chain fatty acyl-CoA dehydrogenase activity"/>
    <property type="evidence" value="ECO:0007669"/>
    <property type="project" value="UniProtKB-EC"/>
</dbReference>
<dbReference type="PANTHER" id="PTHR43884">
    <property type="entry name" value="ACYL-COA DEHYDROGENASE"/>
    <property type="match status" value="1"/>
</dbReference>
<dbReference type="EMBL" id="UATL01000001">
    <property type="protein sequence ID" value="SPY27417.1"/>
    <property type="molecule type" value="Genomic_DNA"/>
</dbReference>
<evidence type="ECO:0000313" key="7">
    <source>
        <dbReference type="Proteomes" id="UP000251647"/>
    </source>
</evidence>
<dbReference type="Proteomes" id="UP000251647">
    <property type="component" value="Unassembled WGS sequence"/>
</dbReference>
<proteinExistence type="inferred from homology"/>
<keyword evidence="4" id="KW-0274">FAD</keyword>
<keyword evidence="6" id="KW-0560">Oxidoreductase</keyword>
<reference evidence="6 7" key="1">
    <citation type="submission" date="2018-06" db="EMBL/GenBank/DDBJ databases">
        <authorList>
            <consortium name="Pathogen Informatics"/>
            <person name="Doyle S."/>
        </authorList>
    </citation>
    <scope>NUCLEOTIDE SEQUENCE [LARGE SCALE GENOMIC DNA]</scope>
    <source>
        <strain evidence="6 7">NCTC11647</strain>
    </source>
</reference>
<keyword evidence="3" id="KW-0285">Flavoprotein</keyword>
<dbReference type="InterPro" id="IPR009100">
    <property type="entry name" value="AcylCoA_DH/oxidase_NM_dom_sf"/>
</dbReference>
<dbReference type="InterPro" id="IPR046373">
    <property type="entry name" value="Acyl-CoA_Oxase/DH_mid-dom_sf"/>
</dbReference>
<dbReference type="Pfam" id="PF00441">
    <property type="entry name" value="Acyl-CoA_dh_1"/>
    <property type="match status" value="1"/>
</dbReference>